<keyword evidence="6 10" id="KW-0456">Lyase</keyword>
<dbReference type="InterPro" id="IPR015424">
    <property type="entry name" value="PyrdxlP-dep_Trfase"/>
</dbReference>
<evidence type="ECO:0000256" key="3">
    <source>
        <dbReference type="ARBA" id="ARBA00022584"/>
    </source>
</evidence>
<feature type="non-terminal residue" evidence="11">
    <location>
        <position position="242"/>
    </location>
</feature>
<dbReference type="EC" id="4.1.1.28" evidence="7"/>
<gene>
    <name evidence="11" type="ORF">GCK32_015648</name>
</gene>
<sequence>EQPPTEPESWQEIFASLEEIVLNGSTHWNHPLFFAHHPVACCYPSILGDILSSGIGTVGFSWMSGPSLTELEMTTLDWLVDLLGLPEHFKNFHPGIGSSLIQTTAGEATLTAIITARATAVEAIKNEGTSYLPNPYVKSTIKEILDKVRQNTAHPFLEKAVMLNAVKLRKLKCSIHPEMKNYTVMRETLEEAIKEDRERGLIPFLMIASMGTKKTCSFDRLDDLGPVCYRERIYLHVDAAYG</sequence>
<accession>A0AAN8GFD1</accession>
<evidence type="ECO:0000256" key="7">
    <source>
        <dbReference type="ARBA" id="ARBA00038886"/>
    </source>
</evidence>
<evidence type="ECO:0000256" key="8">
    <source>
        <dbReference type="ARBA" id="ARBA00040968"/>
    </source>
</evidence>
<dbReference type="InterPro" id="IPR015421">
    <property type="entry name" value="PyrdxlP-dep_Trfase_major"/>
</dbReference>
<dbReference type="GO" id="GO:0004058">
    <property type="term" value="F:aromatic-L-amino-acid decarboxylase activity"/>
    <property type="evidence" value="ECO:0007669"/>
    <property type="project" value="UniProtKB-EC"/>
</dbReference>
<feature type="non-terminal residue" evidence="11">
    <location>
        <position position="1"/>
    </location>
</feature>
<comment type="caution">
    <text evidence="11">The sequence shown here is derived from an EMBL/GenBank/DDBJ whole genome shotgun (WGS) entry which is preliminary data.</text>
</comment>
<dbReference type="EMBL" id="WIXE01000129">
    <property type="protein sequence ID" value="KAK5986858.1"/>
    <property type="molecule type" value="Genomic_DNA"/>
</dbReference>
<evidence type="ECO:0000256" key="9">
    <source>
        <dbReference type="ARBA" id="ARBA00041275"/>
    </source>
</evidence>
<keyword evidence="3" id="KW-0127">Catecholamine biosynthesis</keyword>
<reference evidence="11 12" key="1">
    <citation type="submission" date="2019-10" db="EMBL/GenBank/DDBJ databases">
        <title>Assembly and Annotation for the nematode Trichostrongylus colubriformis.</title>
        <authorList>
            <person name="Martin J."/>
        </authorList>
    </citation>
    <scope>NUCLEOTIDE SEQUENCE [LARGE SCALE GENOMIC DNA]</scope>
    <source>
        <strain evidence="11">G859</strain>
        <tissue evidence="11">Whole worm</tissue>
    </source>
</reference>
<dbReference type="Proteomes" id="UP001331761">
    <property type="component" value="Unassembled WGS sequence"/>
</dbReference>
<proteinExistence type="inferred from homology"/>
<dbReference type="PANTHER" id="PTHR11999:SF167">
    <property type="entry name" value="AROMATIC-L-AMINO-ACID DECARBOXYLASE"/>
    <property type="match status" value="1"/>
</dbReference>
<organism evidence="11 12">
    <name type="scientific">Trichostrongylus colubriformis</name>
    <name type="common">Black scour worm</name>
    <dbReference type="NCBI Taxonomy" id="6319"/>
    <lineage>
        <taxon>Eukaryota</taxon>
        <taxon>Metazoa</taxon>
        <taxon>Ecdysozoa</taxon>
        <taxon>Nematoda</taxon>
        <taxon>Chromadorea</taxon>
        <taxon>Rhabditida</taxon>
        <taxon>Rhabditina</taxon>
        <taxon>Rhabditomorpha</taxon>
        <taxon>Strongyloidea</taxon>
        <taxon>Trichostrongylidae</taxon>
        <taxon>Trichostrongylus</taxon>
    </lineage>
</organism>
<comment type="subunit">
    <text evidence="2">Homodimer.</text>
</comment>
<evidence type="ECO:0000313" key="11">
    <source>
        <dbReference type="EMBL" id="KAK5986858.1"/>
    </source>
</evidence>
<dbReference type="GO" id="GO:0006520">
    <property type="term" value="P:amino acid metabolic process"/>
    <property type="evidence" value="ECO:0007669"/>
    <property type="project" value="InterPro"/>
</dbReference>
<dbReference type="InterPro" id="IPR010977">
    <property type="entry name" value="Aromatic_deC"/>
</dbReference>
<name>A0AAN8GFD1_TRICO</name>
<evidence type="ECO:0000256" key="4">
    <source>
        <dbReference type="ARBA" id="ARBA00022793"/>
    </source>
</evidence>
<evidence type="ECO:0000256" key="6">
    <source>
        <dbReference type="ARBA" id="ARBA00023239"/>
    </source>
</evidence>
<dbReference type="Gene3D" id="3.40.640.10">
    <property type="entry name" value="Type I PLP-dependent aspartate aminotransferase-like (Major domain)"/>
    <property type="match status" value="1"/>
</dbReference>
<dbReference type="GO" id="GO:0042427">
    <property type="term" value="P:serotonin biosynthetic process"/>
    <property type="evidence" value="ECO:0007669"/>
    <property type="project" value="TreeGrafter"/>
</dbReference>
<protein>
    <recommendedName>
        <fullName evidence="8">Aromatic-L-amino-acid decarboxylase</fullName>
        <ecNumber evidence="7">4.1.1.28</ecNumber>
    </recommendedName>
    <alternativeName>
        <fullName evidence="9">DOPA decarboxylase</fullName>
    </alternativeName>
</protein>
<evidence type="ECO:0000256" key="1">
    <source>
        <dbReference type="ARBA" id="ARBA00001933"/>
    </source>
</evidence>
<dbReference type="GO" id="GO:0005737">
    <property type="term" value="C:cytoplasm"/>
    <property type="evidence" value="ECO:0007669"/>
    <property type="project" value="TreeGrafter"/>
</dbReference>
<evidence type="ECO:0000313" key="12">
    <source>
        <dbReference type="Proteomes" id="UP001331761"/>
    </source>
</evidence>
<evidence type="ECO:0000256" key="10">
    <source>
        <dbReference type="RuleBase" id="RU000382"/>
    </source>
</evidence>
<dbReference type="AlphaFoldDB" id="A0AAN8GFD1"/>
<keyword evidence="4" id="KW-0210">Decarboxylase</keyword>
<comment type="similarity">
    <text evidence="10">Belongs to the group II decarboxylase family.</text>
</comment>
<keyword evidence="5 10" id="KW-0663">Pyridoxal phosphate</keyword>
<comment type="cofactor">
    <cofactor evidence="1 10">
        <name>pyridoxal 5'-phosphate</name>
        <dbReference type="ChEBI" id="CHEBI:597326"/>
    </cofactor>
</comment>
<dbReference type="Gene3D" id="1.20.1340.10">
    <property type="entry name" value="dopa decarboxylase, N-terminal domain"/>
    <property type="match status" value="1"/>
</dbReference>
<evidence type="ECO:0000256" key="5">
    <source>
        <dbReference type="ARBA" id="ARBA00022898"/>
    </source>
</evidence>
<dbReference type="PRINTS" id="PR00800">
    <property type="entry name" value="YHDCRBOXLASE"/>
</dbReference>
<dbReference type="GO" id="GO:0042423">
    <property type="term" value="P:catecholamine biosynthetic process"/>
    <property type="evidence" value="ECO:0007669"/>
    <property type="project" value="UniProtKB-KW"/>
</dbReference>
<dbReference type="Pfam" id="PF00282">
    <property type="entry name" value="Pyridoxal_deC"/>
    <property type="match status" value="1"/>
</dbReference>
<dbReference type="SUPFAM" id="SSF53383">
    <property type="entry name" value="PLP-dependent transferases"/>
    <property type="match status" value="1"/>
</dbReference>
<evidence type="ECO:0000256" key="2">
    <source>
        <dbReference type="ARBA" id="ARBA00011738"/>
    </source>
</evidence>
<dbReference type="PANTHER" id="PTHR11999">
    <property type="entry name" value="GROUP II PYRIDOXAL-5-PHOSPHATE DECARBOXYLASE"/>
    <property type="match status" value="1"/>
</dbReference>
<dbReference type="GO" id="GO:0019752">
    <property type="term" value="P:carboxylic acid metabolic process"/>
    <property type="evidence" value="ECO:0007669"/>
    <property type="project" value="InterPro"/>
</dbReference>
<dbReference type="GO" id="GO:0030170">
    <property type="term" value="F:pyridoxal phosphate binding"/>
    <property type="evidence" value="ECO:0007669"/>
    <property type="project" value="InterPro"/>
</dbReference>
<dbReference type="InterPro" id="IPR002129">
    <property type="entry name" value="PyrdxlP-dep_de-COase"/>
</dbReference>
<keyword evidence="12" id="KW-1185">Reference proteome</keyword>